<evidence type="ECO:0000256" key="1">
    <source>
        <dbReference type="SAM" id="MobiDB-lite"/>
    </source>
</evidence>
<evidence type="ECO:0000259" key="2">
    <source>
        <dbReference type="Pfam" id="PF05088"/>
    </source>
</evidence>
<feature type="compositionally biased region" description="Polar residues" evidence="1">
    <location>
        <begin position="11"/>
        <end position="22"/>
    </location>
</feature>
<dbReference type="OrthoDB" id="9758052at2"/>
<dbReference type="PANTHER" id="PTHR43403">
    <property type="entry name" value="NAD-SPECIFIC GLUTAMATE DEHYDROGENASE"/>
    <property type="match status" value="1"/>
</dbReference>
<feature type="domain" description="NAD-specific glutamate dehydrogenase C-terminal" evidence="3">
    <location>
        <begin position="636"/>
        <end position="739"/>
    </location>
</feature>
<dbReference type="Pfam" id="PF05088">
    <property type="entry name" value="Bac_GDH_CD"/>
    <property type="match status" value="1"/>
</dbReference>
<protein>
    <submittedName>
        <fullName evidence="4">Uncharacterized protein</fullName>
    </submittedName>
</protein>
<dbReference type="InterPro" id="IPR028971">
    <property type="entry name" value="NAD-GDH_cat"/>
</dbReference>
<dbReference type="STRING" id="85336.A7979_02895"/>
<comment type="caution">
    <text evidence="4">The sequence shown here is derived from an EMBL/GenBank/DDBJ whole genome shotgun (WGS) entry which is preliminary data.</text>
</comment>
<dbReference type="AlphaFoldDB" id="A0A4Y9F418"/>
<dbReference type="PANTHER" id="PTHR43403:SF1">
    <property type="entry name" value="NAD-SPECIFIC GLUTAMATE DEHYDROGENASE"/>
    <property type="match status" value="1"/>
</dbReference>
<dbReference type="GO" id="GO:0006538">
    <property type="term" value="P:L-glutamate catabolic process"/>
    <property type="evidence" value="ECO:0007669"/>
    <property type="project" value="InterPro"/>
</dbReference>
<dbReference type="GO" id="GO:0004069">
    <property type="term" value="F:L-aspartate:2-oxoglutarate aminotransferase activity"/>
    <property type="evidence" value="ECO:0007669"/>
    <property type="project" value="InterPro"/>
</dbReference>
<evidence type="ECO:0000313" key="5">
    <source>
        <dbReference type="Proteomes" id="UP000297951"/>
    </source>
</evidence>
<organism evidence="4 5">
    <name type="scientific">Rothia nasimurium</name>
    <dbReference type="NCBI Taxonomy" id="85336"/>
    <lineage>
        <taxon>Bacteria</taxon>
        <taxon>Bacillati</taxon>
        <taxon>Actinomycetota</taxon>
        <taxon>Actinomycetes</taxon>
        <taxon>Micrococcales</taxon>
        <taxon>Micrococcaceae</taxon>
        <taxon>Rothia</taxon>
    </lineage>
</organism>
<dbReference type="InterPro" id="IPR007780">
    <property type="entry name" value="NAD_Glu_DH_bac"/>
</dbReference>
<feature type="region of interest" description="Disordered" evidence="1">
    <location>
        <begin position="1"/>
        <end position="22"/>
    </location>
</feature>
<dbReference type="InterPro" id="IPR048381">
    <property type="entry name" value="GDH_C"/>
</dbReference>
<evidence type="ECO:0000313" key="4">
    <source>
        <dbReference type="EMBL" id="TFU21101.1"/>
    </source>
</evidence>
<dbReference type="Pfam" id="PF21074">
    <property type="entry name" value="GDH_C"/>
    <property type="match status" value="1"/>
</dbReference>
<dbReference type="InterPro" id="IPR036291">
    <property type="entry name" value="NAD(P)-bd_dom_sf"/>
</dbReference>
<gene>
    <name evidence="4" type="ORF">E4U03_09925</name>
</gene>
<dbReference type="Pfam" id="PF21078">
    <property type="entry name" value="GDH_HM3"/>
    <property type="match status" value="1"/>
</dbReference>
<evidence type="ECO:0000259" key="3">
    <source>
        <dbReference type="Pfam" id="PF21074"/>
    </source>
</evidence>
<dbReference type="Proteomes" id="UP000297951">
    <property type="component" value="Unassembled WGS sequence"/>
</dbReference>
<dbReference type="InterPro" id="IPR049056">
    <property type="entry name" value="NAD_Glu_DH_HM3"/>
</dbReference>
<sequence length="774" mass="83894">MLEFPPGASVPHQSEGQMMSATPTSALSPKVLHAYSRYLLQLGASFSADFMAQALASTPGIAAGIADIFSTGFDPALEKDADARRTSQRAAAKDVRADIEKLDDETQDFFTKLLEVVLATVRTNAYQGKETIALKISTRDVSFAPLPKPLFEIFVEGEALEGVHLRFGKVARGGLRWSDRPEDFRTEVLGLVKAQVTKNAVIIPTGSKGGFVPKNLPDRDAEQDKYNEMGVAAYKLFISSLLDVTDNLVTNNGQQTIVRPDAVVALDEDDHYLVVAADKGTATFSDIANGISLDRGFWLGDAFASGGSVGFDHKEMGITARGAWESVKRHFAALGHDSQAEDFTMVGIGGMAGDVFGNGALLSEHILLIGAFDSRHIFIDPNPDAAVSFTERQRLFNLPRAYWTDYKPELISDGGGVYSRKDKAIEVTPQMREALGLDSTVETMSGDQLITALLKAPVDLLYTGGTGTYVRSTEESNSQVGDSTNDKLRITAPELRVRVISEGGNLGLTQRARIEAAAGGILVNTDAIDNSAGVETSDREVNLKILMGRAIEAGQFKEDDRADFIAEQVEEVGRRVLRSNLEQNVLLQAERTEAFNTNDIAGEFMDYLTETVHLDREVELLPSDAELAERAEAHVPLTSPELSVLTAYAKIDLTAALVDSGYADEPDLDLSDVLADYFPAPATEKFGSYFGEHPLRSEIIATRAANRMINHAGITFVYEMKKKHGASVNDIARAFRAARLETGALPDIEGNGDFDAWVEGAQALREAIEAKLSC</sequence>
<accession>A0A4Y9F418</accession>
<dbReference type="Gene3D" id="3.40.50.720">
    <property type="entry name" value="NAD(P)-binding Rossmann-like Domain"/>
    <property type="match status" value="1"/>
</dbReference>
<feature type="domain" description="NAD-glutamate dehydrogenase catalytic" evidence="2">
    <location>
        <begin position="99"/>
        <end position="588"/>
    </location>
</feature>
<dbReference type="EMBL" id="SPQC01000039">
    <property type="protein sequence ID" value="TFU21101.1"/>
    <property type="molecule type" value="Genomic_DNA"/>
</dbReference>
<name>A0A4Y9F418_9MICC</name>
<dbReference type="SUPFAM" id="SSF51735">
    <property type="entry name" value="NAD(P)-binding Rossmann-fold domains"/>
    <property type="match status" value="1"/>
</dbReference>
<reference evidence="4 5" key="1">
    <citation type="submission" date="2019-03" db="EMBL/GenBank/DDBJ databases">
        <title>Diversity of the mouse oral microbiome.</title>
        <authorList>
            <person name="Joseph S."/>
            <person name="Aduse-Opoku J."/>
            <person name="Curtis M."/>
            <person name="Wade W."/>
            <person name="Hashim A."/>
        </authorList>
    </citation>
    <scope>NUCLEOTIDE SEQUENCE [LARGE SCALE GENOMIC DNA]</scope>
    <source>
        <strain evidence="5">irhom_31</strain>
    </source>
</reference>
<dbReference type="SUPFAM" id="SSF53223">
    <property type="entry name" value="Aminoacid dehydrogenase-like, N-terminal domain"/>
    <property type="match status" value="1"/>
</dbReference>
<dbReference type="InterPro" id="IPR046346">
    <property type="entry name" value="Aminoacid_DH-like_N_sf"/>
</dbReference>
<dbReference type="GO" id="GO:0004352">
    <property type="term" value="F:glutamate dehydrogenase (NAD+) activity"/>
    <property type="evidence" value="ECO:0007669"/>
    <property type="project" value="InterPro"/>
</dbReference>
<proteinExistence type="predicted"/>